<keyword evidence="1" id="KW-0547">Nucleotide-binding</keyword>
<dbReference type="Pfam" id="PF08706">
    <property type="entry name" value="D5_N"/>
    <property type="match status" value="1"/>
</dbReference>
<evidence type="ECO:0000313" key="6">
    <source>
        <dbReference type="EMBL" id="QHT85203.1"/>
    </source>
</evidence>
<dbReference type="InterPro" id="IPR056443">
    <property type="entry name" value="AEP_C962R"/>
</dbReference>
<evidence type="ECO:0000256" key="1">
    <source>
        <dbReference type="ARBA" id="ARBA00022741"/>
    </source>
</evidence>
<name>A0A6C0HZB5_9ZZZZ</name>
<evidence type="ECO:0000256" key="3">
    <source>
        <dbReference type="ARBA" id="ARBA00022840"/>
    </source>
</evidence>
<dbReference type="EMBL" id="MN740038">
    <property type="protein sequence ID" value="QHT85203.1"/>
    <property type="molecule type" value="Genomic_DNA"/>
</dbReference>
<dbReference type="AlphaFoldDB" id="A0A6C0HZB5"/>
<evidence type="ECO:0000256" key="4">
    <source>
        <dbReference type="SAM" id="MobiDB-lite"/>
    </source>
</evidence>
<evidence type="ECO:0000259" key="5">
    <source>
        <dbReference type="PROSITE" id="PS51206"/>
    </source>
</evidence>
<dbReference type="InterPro" id="IPR027417">
    <property type="entry name" value="P-loop_NTPase"/>
</dbReference>
<sequence length="935" mass="109258">MASSKNNNFDDYLKNHTAIKGSPFTNTRIGDKELNVYGGSYTIPPTEWKEFMKKYFNHVFVQGKKEYLTEKQLIEDGPILVDIDFRYNTDIKEKQHSEEHIIDMVMLYAEKISELVEVRDNVSIDVFVMEKSIVNMLDQKTKDGIHIIFGIKMHKGLQVLLRNKVMDELKSMWDDLPITNTWEEVLDEGVTKGFVNWQMYGSRKPGNLAYMIKYHYIISYVEAKREWSLEAKPIASFSTEKNIEKLSARYTEHPEFTIKDHVKADFEKAKETLSKNQTNSNPSAKPRPKIKFNIINSSTPESNEIDSEEKLDAALESLFEDIGTKNYRIKETHQYTMSLPDSYYGPGSNNKWIRVGWALANTDPRLFLTWVKFSSQENCRDTLKGRDGKFDWKCVPELFEQWSKFEVNNPDSLTYRSIMYWSKHDALEKYKLIRRDTIDFFIEQTVQTATEFDIASVLFNLYKDDFICASIKHNIWYEYNDKHRWVQNDEGTSLRMRISTEMHEIYLDKIQDILIQVQTMEQACEAAELLRKKSKLLSEISIYLKKTTWKNNIMKEAKELFFDDGFIEKLDQNPYLLSFNNFVVDFKNKTYRKGQPDDYISKCTNIDYIPLNAIKDTKSIDEINEFMEQLFPVKDLRDYMWEHSASCLLGTNSNQTFNIYKGTGRNGKSKYVELMSHGLGSYKATVPITLITQKRTSIGSTSSEVAQLNAVRYAVMQEPSKGDKINEGIMKEITGGDPIQARALFKDTITFTPQFKLAVCTNTDFDDMAKDDGTWRRIRMIDFMSKMLEKPYEDPKFPKDEFPYQFPIDKNLDTKFKTWAPIFMSILVEKSFELQGIVKDCSLVMASSEEYRERQDYFTGFAKDKIRSKPGEKIKKSELLETFKQWYSSNYGSRGMPPGKEIYEFMDKKYGDFKLGWRNIAIVYDEEEADPINEC</sequence>
<dbReference type="PANTHER" id="PTHR35372">
    <property type="entry name" value="ATP BINDING PROTEIN-RELATED"/>
    <property type="match status" value="1"/>
</dbReference>
<proteinExistence type="predicted"/>
<dbReference type="NCBIfam" id="TIGR01613">
    <property type="entry name" value="primase_Cterm"/>
    <property type="match status" value="1"/>
</dbReference>
<dbReference type="InterPro" id="IPR051620">
    <property type="entry name" value="ORF904-like_C"/>
</dbReference>
<dbReference type="PANTHER" id="PTHR35372:SF2">
    <property type="entry name" value="SF3 HELICASE DOMAIN-CONTAINING PROTEIN"/>
    <property type="match status" value="1"/>
</dbReference>
<reference evidence="6" key="1">
    <citation type="journal article" date="2020" name="Nature">
        <title>Giant virus diversity and host interactions through global metagenomics.</title>
        <authorList>
            <person name="Schulz F."/>
            <person name="Roux S."/>
            <person name="Paez-Espino D."/>
            <person name="Jungbluth S."/>
            <person name="Walsh D.A."/>
            <person name="Denef V.J."/>
            <person name="McMahon K.D."/>
            <person name="Konstantinidis K.T."/>
            <person name="Eloe-Fadrosh E.A."/>
            <person name="Kyrpides N.C."/>
            <person name="Woyke T."/>
        </authorList>
    </citation>
    <scope>NUCLEOTIDE SEQUENCE</scope>
    <source>
        <strain evidence="6">GVMAG-M-3300023184-178</strain>
    </source>
</reference>
<dbReference type="GO" id="GO:0016787">
    <property type="term" value="F:hydrolase activity"/>
    <property type="evidence" value="ECO:0007669"/>
    <property type="project" value="UniProtKB-KW"/>
</dbReference>
<feature type="domain" description="SF3 helicase" evidence="5">
    <location>
        <begin position="635"/>
        <end position="815"/>
    </location>
</feature>
<dbReference type="InterPro" id="IPR014818">
    <property type="entry name" value="Phage/plasmid_primase_P4_C"/>
</dbReference>
<protein>
    <recommendedName>
        <fullName evidence="5">SF3 helicase domain-containing protein</fullName>
    </recommendedName>
</protein>
<organism evidence="6">
    <name type="scientific">viral metagenome</name>
    <dbReference type="NCBI Taxonomy" id="1070528"/>
    <lineage>
        <taxon>unclassified sequences</taxon>
        <taxon>metagenomes</taxon>
        <taxon>organismal metagenomes</taxon>
    </lineage>
</organism>
<dbReference type="InterPro" id="IPR045455">
    <property type="entry name" value="NrS-1_pol-like_helicase"/>
</dbReference>
<dbReference type="InterPro" id="IPR006500">
    <property type="entry name" value="Helicase_put_C_phage/plasmid"/>
</dbReference>
<dbReference type="Pfam" id="PF23162">
    <property type="entry name" value="AEP_C962R"/>
    <property type="match status" value="1"/>
</dbReference>
<dbReference type="PROSITE" id="PS51206">
    <property type="entry name" value="SF3_HELICASE_1"/>
    <property type="match status" value="1"/>
</dbReference>
<evidence type="ECO:0000256" key="2">
    <source>
        <dbReference type="ARBA" id="ARBA00022801"/>
    </source>
</evidence>
<keyword evidence="3" id="KW-0067">ATP-binding</keyword>
<dbReference type="Pfam" id="PF19263">
    <property type="entry name" value="DUF5906"/>
    <property type="match status" value="1"/>
</dbReference>
<feature type="compositionally biased region" description="Polar residues" evidence="4">
    <location>
        <begin position="274"/>
        <end position="283"/>
    </location>
</feature>
<dbReference type="GO" id="GO:0005524">
    <property type="term" value="F:ATP binding"/>
    <property type="evidence" value="ECO:0007669"/>
    <property type="project" value="UniProtKB-KW"/>
</dbReference>
<accession>A0A6C0HZB5</accession>
<keyword evidence="2" id="KW-0378">Hydrolase</keyword>
<dbReference type="InterPro" id="IPR014015">
    <property type="entry name" value="Helicase_SF3_DNA-vir"/>
</dbReference>
<dbReference type="SMART" id="SM00885">
    <property type="entry name" value="D5_N"/>
    <property type="match status" value="1"/>
</dbReference>
<dbReference type="Gene3D" id="3.40.50.300">
    <property type="entry name" value="P-loop containing nucleotide triphosphate hydrolases"/>
    <property type="match status" value="1"/>
</dbReference>
<feature type="region of interest" description="Disordered" evidence="4">
    <location>
        <begin position="271"/>
        <end position="291"/>
    </location>
</feature>